<protein>
    <submittedName>
        <fullName evidence="1">Uncharacterized protein</fullName>
    </submittedName>
</protein>
<keyword evidence="2" id="KW-1185">Reference proteome</keyword>
<reference evidence="1" key="1">
    <citation type="submission" date="2023-05" db="EMBL/GenBank/DDBJ databases">
        <authorList>
            <person name="Huff M."/>
        </authorList>
    </citation>
    <scope>NUCLEOTIDE SEQUENCE</scope>
</reference>
<sequence length="313" mass="34736">MNFESNRFYKDSRDRGACFVAFKGDDIESSLSVKMHGKSAKAISIQALLANKFLILDSVGDLQLLCRSYSVYGLATFCHMKQLTQTMKVIKLVVLHDFPSVEQTVWMSDGHHTVHRMVISGIDTSVDETKSKDSRVKLIQTSVTQAIFTSEKIDETVPLAANAMLILGQEVLFRLSSSLDDGMVRMLTKIHSVTYQATSAPWQALVMLGRNLVVIWKPFVCWFTALYTFLRCSASVLILNLSSHLRICLTVLRCNLAAIFCGTGWFLCPSMCSGCEIGLVDRNGRVSSSLVQSELGSHLPVDLPMLWASPLLV</sequence>
<dbReference type="EMBL" id="OU503043">
    <property type="protein sequence ID" value="CAI9766937.1"/>
    <property type="molecule type" value="Genomic_DNA"/>
</dbReference>
<dbReference type="PANTHER" id="PTHR37383">
    <property type="entry name" value="OS01G0694200 PROTEIN"/>
    <property type="match status" value="1"/>
</dbReference>
<dbReference type="PANTHER" id="PTHR37383:SF1">
    <property type="entry name" value="OS01G0694200 PROTEIN"/>
    <property type="match status" value="1"/>
</dbReference>
<dbReference type="Proteomes" id="UP000834106">
    <property type="component" value="Chromosome 8"/>
</dbReference>
<evidence type="ECO:0000313" key="2">
    <source>
        <dbReference type="Proteomes" id="UP000834106"/>
    </source>
</evidence>
<accession>A0AAD1ZBW0</accession>
<name>A0AAD1ZBW0_9LAMI</name>
<proteinExistence type="predicted"/>
<evidence type="ECO:0000313" key="1">
    <source>
        <dbReference type="EMBL" id="CAI9766937.1"/>
    </source>
</evidence>
<gene>
    <name evidence="1" type="ORF">FPE_LOCUS14367</name>
</gene>
<organism evidence="1 2">
    <name type="scientific">Fraxinus pennsylvanica</name>
    <dbReference type="NCBI Taxonomy" id="56036"/>
    <lineage>
        <taxon>Eukaryota</taxon>
        <taxon>Viridiplantae</taxon>
        <taxon>Streptophyta</taxon>
        <taxon>Embryophyta</taxon>
        <taxon>Tracheophyta</taxon>
        <taxon>Spermatophyta</taxon>
        <taxon>Magnoliopsida</taxon>
        <taxon>eudicotyledons</taxon>
        <taxon>Gunneridae</taxon>
        <taxon>Pentapetalae</taxon>
        <taxon>asterids</taxon>
        <taxon>lamiids</taxon>
        <taxon>Lamiales</taxon>
        <taxon>Oleaceae</taxon>
        <taxon>Oleeae</taxon>
        <taxon>Fraxinus</taxon>
    </lineage>
</organism>
<dbReference type="AlphaFoldDB" id="A0AAD1ZBW0"/>